<evidence type="ECO:0000313" key="2">
    <source>
        <dbReference type="Proteomes" id="UP001157418"/>
    </source>
</evidence>
<dbReference type="AlphaFoldDB" id="A0AAU9PX82"/>
<comment type="caution">
    <text evidence="1">The sequence shown here is derived from an EMBL/GenBank/DDBJ whole genome shotgun (WGS) entry which is preliminary data.</text>
</comment>
<evidence type="ECO:0000313" key="1">
    <source>
        <dbReference type="EMBL" id="CAH1454187.1"/>
    </source>
</evidence>
<accession>A0AAU9PX82</accession>
<proteinExistence type="predicted"/>
<dbReference type="EMBL" id="CAKMRJ010005745">
    <property type="protein sequence ID" value="CAH1454187.1"/>
    <property type="molecule type" value="Genomic_DNA"/>
</dbReference>
<sequence length="175" mass="20705">MYFNPDKTFVMGVDLRNMEFKDLIIHIRNLTKGMCRDMYYCLPNRAIVDGLRELRDEDDYVRFLDVGYKNKRRISIYIDHDHEPLMQWIEEEIAEDGVYDDTDPCSDDVNSVMSDNISVDHEADDEVIEIPKFVDPFLSKKNLIPEGGIYDEVDDEAHHFPIHNPNQKWDTMVDW</sequence>
<gene>
    <name evidence="1" type="ORF">LVIROSA_LOCUS39378</name>
</gene>
<protein>
    <submittedName>
        <fullName evidence="1">Uncharacterized protein</fullName>
    </submittedName>
</protein>
<reference evidence="1 2" key="1">
    <citation type="submission" date="2022-01" db="EMBL/GenBank/DDBJ databases">
        <authorList>
            <person name="Xiong W."/>
            <person name="Schranz E."/>
        </authorList>
    </citation>
    <scope>NUCLEOTIDE SEQUENCE [LARGE SCALE GENOMIC DNA]</scope>
</reference>
<name>A0AAU9PX82_9ASTR</name>
<organism evidence="1 2">
    <name type="scientific">Lactuca virosa</name>
    <dbReference type="NCBI Taxonomy" id="75947"/>
    <lineage>
        <taxon>Eukaryota</taxon>
        <taxon>Viridiplantae</taxon>
        <taxon>Streptophyta</taxon>
        <taxon>Embryophyta</taxon>
        <taxon>Tracheophyta</taxon>
        <taxon>Spermatophyta</taxon>
        <taxon>Magnoliopsida</taxon>
        <taxon>eudicotyledons</taxon>
        <taxon>Gunneridae</taxon>
        <taxon>Pentapetalae</taxon>
        <taxon>asterids</taxon>
        <taxon>campanulids</taxon>
        <taxon>Asterales</taxon>
        <taxon>Asteraceae</taxon>
        <taxon>Cichorioideae</taxon>
        <taxon>Cichorieae</taxon>
        <taxon>Lactucinae</taxon>
        <taxon>Lactuca</taxon>
    </lineage>
</organism>
<dbReference type="Proteomes" id="UP001157418">
    <property type="component" value="Unassembled WGS sequence"/>
</dbReference>
<keyword evidence="2" id="KW-1185">Reference proteome</keyword>